<dbReference type="NCBIfam" id="NF002839">
    <property type="entry name" value="PRK03072.1"/>
    <property type="match status" value="1"/>
</dbReference>
<dbReference type="InterPro" id="IPR001915">
    <property type="entry name" value="Peptidase_M48"/>
</dbReference>
<dbReference type="InterPro" id="IPR050083">
    <property type="entry name" value="HtpX_protease"/>
</dbReference>
<evidence type="ECO:0000256" key="1">
    <source>
        <dbReference type="ARBA" id="ARBA00004651"/>
    </source>
</evidence>
<comment type="cofactor">
    <cofactor evidence="12">
        <name>Zn(2+)</name>
        <dbReference type="ChEBI" id="CHEBI:29105"/>
    </cofactor>
    <text evidence="12">Binds 1 zinc ion per subunit.</text>
</comment>
<protein>
    <recommendedName>
        <fullName evidence="12">Protease HtpX homolog</fullName>
        <ecNumber evidence="12">3.4.24.-</ecNumber>
    </recommendedName>
</protein>
<keyword evidence="5 12" id="KW-0812">Transmembrane</keyword>
<comment type="subcellular location">
    <subcellularLocation>
        <location evidence="1 12">Cell membrane</location>
        <topology evidence="1 12">Multi-pass membrane protein</topology>
    </subcellularLocation>
</comment>
<dbReference type="Proteomes" id="UP001164305">
    <property type="component" value="Chromosome"/>
</dbReference>
<evidence type="ECO:0000259" key="13">
    <source>
        <dbReference type="Pfam" id="PF01435"/>
    </source>
</evidence>
<keyword evidence="8 12" id="KW-0862">Zinc</keyword>
<dbReference type="Gene3D" id="3.30.2010.10">
    <property type="entry name" value="Metalloproteases ('zincins'), catalytic domain"/>
    <property type="match status" value="1"/>
</dbReference>
<evidence type="ECO:0000256" key="10">
    <source>
        <dbReference type="ARBA" id="ARBA00023049"/>
    </source>
</evidence>
<dbReference type="EC" id="3.4.24.-" evidence="12"/>
<evidence type="ECO:0000313" key="15">
    <source>
        <dbReference type="Proteomes" id="UP001164305"/>
    </source>
</evidence>
<sequence>MGRGAMNTVKTAALFGVLWGVLLAIGFLVGNGPKYLWIFAIVGLIGTFVSYWNSDKIALRSMRAVPVTPEQAPRLYAIVQELSTAANAPMPRLYISPTDQPNAFATGRNPQHAAVCATQGILRILDDRELRGVLGHELMHVYNRDILTSSVAAGIAGIITSLAQMALWFGGGRDRNGGNIIASLAAMILAPLAASLIQLAISRTREYDADEDGARLTGDPLALASALRKISSGVTAKPLRPEQDIVDSAHMMIANPFRAGEGLTNLFSTHPPMDKRIARLEEMAEQGKQRPF</sequence>
<keyword evidence="11 12" id="KW-0472">Membrane</keyword>
<name>A0ABY6FXJ1_9MICO</name>
<dbReference type="CDD" id="cd07336">
    <property type="entry name" value="M48B_HtpX_like"/>
    <property type="match status" value="1"/>
</dbReference>
<dbReference type="PANTHER" id="PTHR43221:SF1">
    <property type="entry name" value="PROTEASE HTPX"/>
    <property type="match status" value="1"/>
</dbReference>
<keyword evidence="3 12" id="KW-1003">Cell membrane</keyword>
<feature type="domain" description="Peptidase M48" evidence="13">
    <location>
        <begin position="70"/>
        <end position="283"/>
    </location>
</feature>
<evidence type="ECO:0000256" key="12">
    <source>
        <dbReference type="HAMAP-Rule" id="MF_00188"/>
    </source>
</evidence>
<evidence type="ECO:0000256" key="8">
    <source>
        <dbReference type="ARBA" id="ARBA00022833"/>
    </source>
</evidence>
<feature type="active site" evidence="12">
    <location>
        <position position="137"/>
    </location>
</feature>
<gene>
    <name evidence="12 14" type="primary">htpX</name>
    <name evidence="14" type="ORF">BRM3_08185</name>
</gene>
<evidence type="ECO:0000256" key="5">
    <source>
        <dbReference type="ARBA" id="ARBA00022692"/>
    </source>
</evidence>
<feature type="transmembrane region" description="Helical" evidence="12">
    <location>
        <begin position="146"/>
        <end position="168"/>
    </location>
</feature>
<evidence type="ECO:0000256" key="7">
    <source>
        <dbReference type="ARBA" id="ARBA00022801"/>
    </source>
</evidence>
<dbReference type="HAMAP" id="MF_00188">
    <property type="entry name" value="Pept_M48_protease_HtpX"/>
    <property type="match status" value="1"/>
</dbReference>
<dbReference type="EMBL" id="CP107020">
    <property type="protein sequence ID" value="UYG15627.1"/>
    <property type="molecule type" value="Genomic_DNA"/>
</dbReference>
<feature type="binding site" evidence="12">
    <location>
        <position position="206"/>
    </location>
    <ligand>
        <name>Zn(2+)</name>
        <dbReference type="ChEBI" id="CHEBI:29105"/>
        <note>catalytic</note>
    </ligand>
</feature>
<reference evidence="14" key="1">
    <citation type="submission" date="2022-10" db="EMBL/GenBank/DDBJ databases">
        <title>Whole-Genome Sequencing of Brachybacterium huguangmaarense BRM-3, Isolated from Betula schmidtii.</title>
        <authorList>
            <person name="Haam D."/>
        </authorList>
    </citation>
    <scope>NUCLEOTIDE SEQUENCE</scope>
    <source>
        <strain evidence="14">BRM-3</strain>
    </source>
</reference>
<feature type="transmembrane region" description="Helical" evidence="12">
    <location>
        <begin position="35"/>
        <end position="53"/>
    </location>
</feature>
<accession>A0ABY6FXJ1</accession>
<evidence type="ECO:0000256" key="9">
    <source>
        <dbReference type="ARBA" id="ARBA00022989"/>
    </source>
</evidence>
<keyword evidence="15" id="KW-1185">Reference proteome</keyword>
<evidence type="ECO:0000313" key="14">
    <source>
        <dbReference type="EMBL" id="UYG15627.1"/>
    </source>
</evidence>
<dbReference type="PANTHER" id="PTHR43221">
    <property type="entry name" value="PROTEASE HTPX"/>
    <property type="match status" value="1"/>
</dbReference>
<evidence type="ECO:0000256" key="6">
    <source>
        <dbReference type="ARBA" id="ARBA00022723"/>
    </source>
</evidence>
<keyword evidence="4 12" id="KW-0645">Protease</keyword>
<feature type="transmembrane region" description="Helical" evidence="12">
    <location>
        <begin position="12"/>
        <end position="29"/>
    </location>
</feature>
<evidence type="ECO:0000256" key="11">
    <source>
        <dbReference type="ARBA" id="ARBA00023136"/>
    </source>
</evidence>
<dbReference type="GO" id="GO:0008237">
    <property type="term" value="F:metallopeptidase activity"/>
    <property type="evidence" value="ECO:0007669"/>
    <property type="project" value="UniProtKB-KW"/>
</dbReference>
<keyword evidence="9 12" id="KW-1133">Transmembrane helix</keyword>
<dbReference type="RefSeq" id="WP_263592841.1">
    <property type="nucleotide sequence ID" value="NZ_CP107020.1"/>
</dbReference>
<evidence type="ECO:0000256" key="2">
    <source>
        <dbReference type="ARBA" id="ARBA00009779"/>
    </source>
</evidence>
<evidence type="ECO:0000256" key="4">
    <source>
        <dbReference type="ARBA" id="ARBA00022670"/>
    </source>
</evidence>
<feature type="binding site" evidence="12">
    <location>
        <position position="140"/>
    </location>
    <ligand>
        <name>Zn(2+)</name>
        <dbReference type="ChEBI" id="CHEBI:29105"/>
        <note>catalytic</note>
    </ligand>
</feature>
<evidence type="ECO:0000256" key="3">
    <source>
        <dbReference type="ARBA" id="ARBA00022475"/>
    </source>
</evidence>
<proteinExistence type="inferred from homology"/>
<keyword evidence="10 12" id="KW-0482">Metalloprotease</keyword>
<comment type="similarity">
    <text evidence="2 12">Belongs to the peptidase M48B family.</text>
</comment>
<keyword evidence="7 12" id="KW-0378">Hydrolase</keyword>
<keyword evidence="6 12" id="KW-0479">Metal-binding</keyword>
<feature type="transmembrane region" description="Helical" evidence="12">
    <location>
        <begin position="180"/>
        <end position="201"/>
    </location>
</feature>
<organism evidence="14 15">
    <name type="scientific">Brachybacterium huguangmaarense</name>
    <dbReference type="NCBI Taxonomy" id="1652028"/>
    <lineage>
        <taxon>Bacteria</taxon>
        <taxon>Bacillati</taxon>
        <taxon>Actinomycetota</taxon>
        <taxon>Actinomycetes</taxon>
        <taxon>Micrococcales</taxon>
        <taxon>Dermabacteraceae</taxon>
        <taxon>Brachybacterium</taxon>
    </lineage>
</organism>
<feature type="binding site" evidence="12">
    <location>
        <position position="136"/>
    </location>
    <ligand>
        <name>Zn(2+)</name>
        <dbReference type="ChEBI" id="CHEBI:29105"/>
        <note>catalytic</note>
    </ligand>
</feature>
<dbReference type="Pfam" id="PF01435">
    <property type="entry name" value="Peptidase_M48"/>
    <property type="match status" value="1"/>
</dbReference>
<dbReference type="InterPro" id="IPR022919">
    <property type="entry name" value="Pept_M48_protease_HtpX"/>
</dbReference>